<keyword evidence="3" id="KW-0862">Zinc</keyword>
<evidence type="ECO:0000256" key="2">
    <source>
        <dbReference type="ARBA" id="ARBA00022801"/>
    </source>
</evidence>
<protein>
    <submittedName>
        <fullName evidence="6">Cytosine deaminase-like metal-dependent hydrolase</fullName>
    </submittedName>
</protein>
<dbReference type="InterPro" id="IPR050287">
    <property type="entry name" value="MTA/SAH_deaminase"/>
</dbReference>
<dbReference type="eggNOG" id="COG0402">
    <property type="taxonomic scope" value="Bacteria"/>
</dbReference>
<feature type="domain" description="Amidohydrolase-related" evidence="5">
    <location>
        <begin position="62"/>
        <end position="412"/>
    </location>
</feature>
<dbReference type="Gene3D" id="2.30.40.10">
    <property type="entry name" value="Urease, subunit C, domain 1"/>
    <property type="match status" value="1"/>
</dbReference>
<dbReference type="CDD" id="cd01298">
    <property type="entry name" value="ATZ_TRZ_like"/>
    <property type="match status" value="1"/>
</dbReference>
<dbReference type="Proteomes" id="UP000005778">
    <property type="component" value="Chromosome"/>
</dbReference>
<evidence type="ECO:0000313" key="6">
    <source>
        <dbReference type="EMBL" id="EIM62656.1"/>
    </source>
</evidence>
<dbReference type="PANTHER" id="PTHR43794">
    <property type="entry name" value="AMINOHYDROLASE SSNA-RELATED"/>
    <property type="match status" value="1"/>
</dbReference>
<dbReference type="STRING" id="879212.DespoDRAFT_00653"/>
<dbReference type="HOGENOM" id="CLU_012358_2_1_7"/>
<organism evidence="6 7">
    <name type="scientific">Desulfobacter postgatei 2ac9</name>
    <dbReference type="NCBI Taxonomy" id="879212"/>
    <lineage>
        <taxon>Bacteria</taxon>
        <taxon>Pseudomonadati</taxon>
        <taxon>Thermodesulfobacteriota</taxon>
        <taxon>Desulfobacteria</taxon>
        <taxon>Desulfobacterales</taxon>
        <taxon>Desulfobacteraceae</taxon>
        <taxon>Desulfobacter</taxon>
    </lineage>
</organism>
<keyword evidence="2 6" id="KW-0378">Hydrolase</keyword>
<dbReference type="AlphaFoldDB" id="I5AZJ3"/>
<keyword evidence="1" id="KW-0479">Metal-binding</keyword>
<evidence type="ECO:0000256" key="1">
    <source>
        <dbReference type="ARBA" id="ARBA00022723"/>
    </source>
</evidence>
<proteinExistence type="predicted"/>
<gene>
    <name evidence="6" type="ORF">DespoDRAFT_00653</name>
</gene>
<dbReference type="InterPro" id="IPR011059">
    <property type="entry name" value="Metal-dep_hydrolase_composite"/>
</dbReference>
<dbReference type="GO" id="GO:0019239">
    <property type="term" value="F:deaminase activity"/>
    <property type="evidence" value="ECO:0007669"/>
    <property type="project" value="UniProtKB-ARBA"/>
</dbReference>
<keyword evidence="7" id="KW-1185">Reference proteome</keyword>
<dbReference type="Pfam" id="PF01979">
    <property type="entry name" value="Amidohydro_1"/>
    <property type="match status" value="1"/>
</dbReference>
<feature type="region of interest" description="Disordered" evidence="4">
    <location>
        <begin position="416"/>
        <end position="437"/>
    </location>
</feature>
<dbReference type="SUPFAM" id="SSF51556">
    <property type="entry name" value="Metallo-dependent hydrolases"/>
    <property type="match status" value="1"/>
</dbReference>
<evidence type="ECO:0000259" key="5">
    <source>
        <dbReference type="Pfam" id="PF01979"/>
    </source>
</evidence>
<name>I5AZJ3_9BACT</name>
<dbReference type="OrthoDB" id="9807210at2"/>
<dbReference type="InterPro" id="IPR006680">
    <property type="entry name" value="Amidohydro-rel"/>
</dbReference>
<accession>I5AZJ3</accession>
<dbReference type="Gene3D" id="3.20.20.140">
    <property type="entry name" value="Metal-dependent hydrolases"/>
    <property type="match status" value="1"/>
</dbReference>
<dbReference type="GO" id="GO:0016814">
    <property type="term" value="F:hydrolase activity, acting on carbon-nitrogen (but not peptide) bonds, in cyclic amidines"/>
    <property type="evidence" value="ECO:0007669"/>
    <property type="project" value="UniProtKB-ARBA"/>
</dbReference>
<reference evidence="6 7" key="1">
    <citation type="submission" date="2011-09" db="EMBL/GenBank/DDBJ databases">
        <authorList>
            <consortium name="US DOE Joint Genome Institute (JGI-PGF)"/>
            <person name="Lucas S."/>
            <person name="Han J."/>
            <person name="Lapidus A."/>
            <person name="Cheng J.-F."/>
            <person name="Goodwin L."/>
            <person name="Pitluck S."/>
            <person name="Peters L."/>
            <person name="Land M.L."/>
            <person name="Hauser L."/>
            <person name="Orellana R."/>
            <person name="Lovley D."/>
            <person name="Woyke T.J."/>
        </authorList>
    </citation>
    <scope>NUCLEOTIDE SEQUENCE [LARGE SCALE GENOMIC DNA]</scope>
    <source>
        <strain evidence="6 7">2ac9</strain>
    </source>
</reference>
<evidence type="ECO:0000313" key="7">
    <source>
        <dbReference type="Proteomes" id="UP000005778"/>
    </source>
</evidence>
<evidence type="ECO:0000256" key="4">
    <source>
        <dbReference type="SAM" id="MobiDB-lite"/>
    </source>
</evidence>
<dbReference type="GO" id="GO:0046872">
    <property type="term" value="F:metal ion binding"/>
    <property type="evidence" value="ECO:0007669"/>
    <property type="project" value="UniProtKB-KW"/>
</dbReference>
<sequence>MENDILIHNGILLTMEDGLPVIENGFVHIKQGKIADCGPALPEQIRTLAQNPARQIDACGGIIMPGLVNGHTHTPMSMFRGLADDLPLDLWLNGHIFPAEARDVNPESVAQWTAHSCREMLAGGITTCCDGYFLESHAAKAMADSGIRAVAGQGVIDFPAPGVPDPVKNIDHAKDFIEKTSTLSPRITPSLFCHSPYTCSKQTLVAGKNLAREKGVLFQIHAAETRAEPGMIKENRGLSVIAYLDSLAILDPDTLLIHCVWLDENDIGIIAKRGCGVIHCPESNMKLASGVAPVPDMVAAGLTVGLGTDGCASNNDQDMFSEMDTAAKLHKVVRLDPCVMDARTCLKMATIDGAKALGLGDITGSIHPGKAADIIVVDTTGLHMTPMHDPYSGLVYAARASDVSWVMVEGKIRLKKNPPLHPLGTDRPAGSYRPSTR</sequence>
<dbReference type="EMBL" id="CM001488">
    <property type="protein sequence ID" value="EIM62656.1"/>
    <property type="molecule type" value="Genomic_DNA"/>
</dbReference>
<dbReference type="PANTHER" id="PTHR43794:SF11">
    <property type="entry name" value="AMIDOHYDROLASE-RELATED DOMAIN-CONTAINING PROTEIN"/>
    <property type="match status" value="1"/>
</dbReference>
<dbReference type="InterPro" id="IPR032466">
    <property type="entry name" value="Metal_Hydrolase"/>
</dbReference>
<reference evidence="6 7" key="2">
    <citation type="submission" date="2012-02" db="EMBL/GenBank/DDBJ databases">
        <title>Improved High-Quality Draft sequence of Desulfobacter postgatei 2ac9.</title>
        <authorList>
            <consortium name="US DOE Joint Genome Institute"/>
            <person name="Lucas S."/>
            <person name="Han J."/>
            <person name="Lapidus A."/>
            <person name="Cheng J.-F."/>
            <person name="Goodwin L."/>
            <person name="Pitluck S."/>
            <person name="Peters L."/>
            <person name="Ovchinnikova G."/>
            <person name="Held B."/>
            <person name="Detter J.C."/>
            <person name="Han C."/>
            <person name="Tapia R."/>
            <person name="Land M."/>
            <person name="Hauser L."/>
            <person name="Kyrpides N."/>
            <person name="Ivanova N."/>
            <person name="Pagani I."/>
            <person name="Orellana R."/>
            <person name="Lovley D."/>
            <person name="Woyke T."/>
        </authorList>
    </citation>
    <scope>NUCLEOTIDE SEQUENCE [LARGE SCALE GENOMIC DNA]</scope>
    <source>
        <strain evidence="6 7">2ac9</strain>
    </source>
</reference>
<dbReference type="SUPFAM" id="SSF51338">
    <property type="entry name" value="Composite domain of metallo-dependent hydrolases"/>
    <property type="match status" value="1"/>
</dbReference>
<evidence type="ECO:0000256" key="3">
    <source>
        <dbReference type="ARBA" id="ARBA00022833"/>
    </source>
</evidence>
<dbReference type="FunFam" id="3.20.20.140:FF:000014">
    <property type="entry name" value="5-methylthioadenosine/S-adenosylhomocysteine deaminase"/>
    <property type="match status" value="1"/>
</dbReference>
<dbReference type="RefSeq" id="WP_004071310.1">
    <property type="nucleotide sequence ID" value="NZ_CM001488.1"/>
</dbReference>